<dbReference type="EMBL" id="ALBS01000087">
    <property type="protein sequence ID" value="EJT50805.1"/>
    <property type="molecule type" value="Genomic_DNA"/>
</dbReference>
<reference evidence="2 3" key="1">
    <citation type="journal article" date="2012" name="Eukaryot. Cell">
        <title>Draft genome sequence of CBS 2479, the standard type strain of Trichosporon asahii.</title>
        <authorList>
            <person name="Yang R.Y."/>
            <person name="Li H.T."/>
            <person name="Zhu H."/>
            <person name="Zhou G.P."/>
            <person name="Wang M."/>
            <person name="Wang L."/>
        </authorList>
    </citation>
    <scope>NUCLEOTIDE SEQUENCE [LARGE SCALE GENOMIC DNA]</scope>
    <source>
        <strain evidence="3">ATCC 90039 / CBS 2479 / JCM 2466 / KCTC 7840 / NCYC 2677 / UAMH 7654</strain>
    </source>
</reference>
<name>J4UGZ1_TRIAS</name>
<evidence type="ECO:0000313" key="2">
    <source>
        <dbReference type="EMBL" id="EJT50805.1"/>
    </source>
</evidence>
<dbReference type="RefSeq" id="XP_014181679.1">
    <property type="nucleotide sequence ID" value="XM_014326204.1"/>
</dbReference>
<feature type="compositionally biased region" description="Basic and acidic residues" evidence="1">
    <location>
        <begin position="7"/>
        <end position="26"/>
    </location>
</feature>
<dbReference type="AlphaFoldDB" id="J4UGZ1"/>
<feature type="region of interest" description="Disordered" evidence="1">
    <location>
        <begin position="1"/>
        <end position="155"/>
    </location>
</feature>
<proteinExistence type="predicted"/>
<dbReference type="Proteomes" id="UP000002748">
    <property type="component" value="Unassembled WGS sequence"/>
</dbReference>
<feature type="compositionally biased region" description="Pro residues" evidence="1">
    <location>
        <begin position="105"/>
        <end position="114"/>
    </location>
</feature>
<gene>
    <name evidence="2" type="ORF">A1Q1_08018</name>
</gene>
<evidence type="ECO:0000313" key="3">
    <source>
        <dbReference type="Proteomes" id="UP000002748"/>
    </source>
</evidence>
<feature type="compositionally biased region" description="Basic and acidic residues" evidence="1">
    <location>
        <begin position="138"/>
        <end position="150"/>
    </location>
</feature>
<accession>J4UGZ1</accession>
<sequence length="257" mass="28171">MPPGSPSRHDRLHERRSTDIWTEEHAAPTLADVVLPPRRRLRDGTRASSPKRARTRSTRSGTSTDVEAVDEEQQRRLPRLRRRERADPRSASPDRPLPQTEEGPPLSPHSPPHDPVAAQDAFVPFASPRTARSTSSDDLPRRFTAQEKGKGRAMTPEVIEIPDDEPGMDESIQFLDHAPAPPRPVKEVQSAIAEDDALSAFSELPSPTRANIRLPRVLLPADSAGTDAVRACAVLLVSAQFDGRLARTTSEPLAGRA</sequence>
<dbReference type="VEuPathDB" id="FungiDB:A1Q1_08018"/>
<dbReference type="KEGG" id="tasa:A1Q1_08018"/>
<evidence type="ECO:0000256" key="1">
    <source>
        <dbReference type="SAM" id="MobiDB-lite"/>
    </source>
</evidence>
<organism evidence="2 3">
    <name type="scientific">Trichosporon asahii var. asahii (strain ATCC 90039 / CBS 2479 / JCM 2466 / KCTC 7840 / NBRC 103889/ NCYC 2677 / UAMH 7654)</name>
    <name type="common">Yeast</name>
    <dbReference type="NCBI Taxonomy" id="1186058"/>
    <lineage>
        <taxon>Eukaryota</taxon>
        <taxon>Fungi</taxon>
        <taxon>Dikarya</taxon>
        <taxon>Basidiomycota</taxon>
        <taxon>Agaricomycotina</taxon>
        <taxon>Tremellomycetes</taxon>
        <taxon>Trichosporonales</taxon>
        <taxon>Trichosporonaceae</taxon>
        <taxon>Trichosporon</taxon>
    </lineage>
</organism>
<dbReference type="HOGENOM" id="CLU_1082543_0_0_1"/>
<protein>
    <submittedName>
        <fullName evidence="2">Uncharacterized protein</fullName>
    </submittedName>
</protein>
<dbReference type="GeneID" id="25991530"/>
<comment type="caution">
    <text evidence="2">The sequence shown here is derived from an EMBL/GenBank/DDBJ whole genome shotgun (WGS) entry which is preliminary data.</text>
</comment>